<feature type="signal peptide" evidence="1">
    <location>
        <begin position="1"/>
        <end position="22"/>
    </location>
</feature>
<name>A0ABY6VM44_9BURK</name>
<gene>
    <name evidence="2" type="primary">cfaB</name>
    <name evidence="2" type="ORF">PCA20602_00260</name>
</gene>
<organism evidence="2 3">
    <name type="scientific">Pandoraea capi</name>
    <dbReference type="NCBI Taxonomy" id="2508286"/>
    <lineage>
        <taxon>Bacteria</taxon>
        <taxon>Pseudomonadati</taxon>
        <taxon>Pseudomonadota</taxon>
        <taxon>Betaproteobacteria</taxon>
        <taxon>Burkholderiales</taxon>
        <taxon>Burkholderiaceae</taxon>
        <taxon>Pandoraea</taxon>
    </lineage>
</organism>
<sequence length="170" mass="17439">MKTFKQLAAVAALALPVAAANAAEVVIDLSANIDPTLSVLQANGSPMPQNLELAYNAATRDVVAPTIHTRLYTNDITQNVGVRLGSVPSLIHTTNSATPPIALTVQLDGVNIAATDTTFDAADIWTGVQTGESKTLPLVVSGRAPGAGLPTAGRYAGRLELLIVASASNN</sequence>
<proteinExistence type="predicted"/>
<dbReference type="InterPro" id="IPR007540">
    <property type="entry name" value="Fimbrial_CS1-type"/>
</dbReference>
<dbReference type="RefSeq" id="WP_150719637.1">
    <property type="nucleotide sequence ID" value="NZ_CABPRV010000001.1"/>
</dbReference>
<evidence type="ECO:0000313" key="3">
    <source>
        <dbReference type="Proteomes" id="UP000366065"/>
    </source>
</evidence>
<dbReference type="Proteomes" id="UP000366065">
    <property type="component" value="Unassembled WGS sequence"/>
</dbReference>
<keyword evidence="3" id="KW-1185">Reference proteome</keyword>
<feature type="chain" id="PRO_5047155200" evidence="1">
    <location>
        <begin position="23"/>
        <end position="170"/>
    </location>
</feature>
<keyword evidence="1" id="KW-0732">Signal</keyword>
<dbReference type="Pfam" id="PF04449">
    <property type="entry name" value="Fimbrial_CS1"/>
    <property type="match status" value="1"/>
</dbReference>
<dbReference type="Gene3D" id="2.60.40.2040">
    <property type="entry name" value="CFA/I fimbrial subunit E, pilin domain"/>
    <property type="match status" value="1"/>
</dbReference>
<accession>A0ABY6VM44</accession>
<comment type="caution">
    <text evidence="2">The sequence shown here is derived from an EMBL/GenBank/DDBJ whole genome shotgun (WGS) entry which is preliminary data.</text>
</comment>
<evidence type="ECO:0000256" key="1">
    <source>
        <dbReference type="SAM" id="SignalP"/>
    </source>
</evidence>
<dbReference type="EMBL" id="CABPRV010000001">
    <property type="protein sequence ID" value="VVD64043.1"/>
    <property type="molecule type" value="Genomic_DNA"/>
</dbReference>
<protein>
    <submittedName>
        <fullName evidence="2">CFA/I fimbrial subunit B</fullName>
    </submittedName>
</protein>
<reference evidence="2 3" key="1">
    <citation type="submission" date="2019-08" db="EMBL/GenBank/DDBJ databases">
        <authorList>
            <person name="Peeters C."/>
        </authorList>
    </citation>
    <scope>NUCLEOTIDE SEQUENCE [LARGE SCALE GENOMIC DNA]</scope>
    <source>
        <strain evidence="2 3">LMG 20602</strain>
    </source>
</reference>
<evidence type="ECO:0000313" key="2">
    <source>
        <dbReference type="EMBL" id="VVD64043.1"/>
    </source>
</evidence>